<name>A0A4Y9Z5B3_9APHY</name>
<protein>
    <submittedName>
        <fullName evidence="2">Uncharacterized protein</fullName>
    </submittedName>
</protein>
<dbReference type="AlphaFoldDB" id="A0A4Y9Z5B3"/>
<feature type="compositionally biased region" description="Acidic residues" evidence="1">
    <location>
        <begin position="576"/>
        <end position="595"/>
    </location>
</feature>
<organism evidence="2 3">
    <name type="scientific">Rhodofomes roseus</name>
    <dbReference type="NCBI Taxonomy" id="34475"/>
    <lineage>
        <taxon>Eukaryota</taxon>
        <taxon>Fungi</taxon>
        <taxon>Dikarya</taxon>
        <taxon>Basidiomycota</taxon>
        <taxon>Agaricomycotina</taxon>
        <taxon>Agaricomycetes</taxon>
        <taxon>Polyporales</taxon>
        <taxon>Rhodofomes</taxon>
    </lineage>
</organism>
<dbReference type="EMBL" id="SEKV01000017">
    <property type="protein sequence ID" value="TFY69068.1"/>
    <property type="molecule type" value="Genomic_DNA"/>
</dbReference>
<comment type="caution">
    <text evidence="2">The sequence shown here is derived from an EMBL/GenBank/DDBJ whole genome shotgun (WGS) entry which is preliminary data.</text>
</comment>
<proteinExistence type="predicted"/>
<feature type="region of interest" description="Disordered" evidence="1">
    <location>
        <begin position="554"/>
        <end position="598"/>
    </location>
</feature>
<dbReference type="Proteomes" id="UP000298390">
    <property type="component" value="Unassembled WGS sequence"/>
</dbReference>
<evidence type="ECO:0000256" key="1">
    <source>
        <dbReference type="SAM" id="MobiDB-lite"/>
    </source>
</evidence>
<reference evidence="2 3" key="1">
    <citation type="submission" date="2019-01" db="EMBL/GenBank/DDBJ databases">
        <title>Genome sequencing of the rare red list fungi Fomitopsis rosea.</title>
        <authorList>
            <person name="Buettner E."/>
            <person name="Kellner H."/>
        </authorList>
    </citation>
    <scope>NUCLEOTIDE SEQUENCE [LARGE SCALE GENOMIC DNA]</scope>
    <source>
        <strain evidence="2 3">DSM 105464</strain>
    </source>
</reference>
<evidence type="ECO:0000313" key="2">
    <source>
        <dbReference type="EMBL" id="TFY69068.1"/>
    </source>
</evidence>
<sequence>MQLTFSPALGEAVPLVVRPGKPGASQDVLFKATFDSFASYEHARSYGVRVEMWTDLPMEGKVPGQWSAVLFVFQDFRDEEHGPEYQVLPLPSPADEDAASSHGRAVYANLPLRLVGYRSGHRFSFTYRLVYASGEIRWLGAFGQNGTLVVDQLSLPEALGVTLGEGWEVQDDGVVLFEGGPANRQEVGKLLAGRSWSTWAVGRDSWPRFSPTHMAESSTALVLVPSLRGDAITTTPPVVISASSGTTIGIDARGRIIFSSDNDGARLALRIIDDTRFVALTDCDVHIRLLGSHLNPASARIVAFHAPGAQLPLSVLVLPPQDGRASQEVPLDISALAPAVPNGAPRSFVVTTSNKQVFLVPPEDEQTTVSVGALGGVALVAPLYDLATLESAPEYSWKVSVLQPRTNGTLTKFEEEVDAVPQRLLPTPPPSPPTAMRIVQRPPPLALPSFAEALEVLSSMQSSARSSAVSIPAAAPVSASPTSVTNVRPPTPYPITRTRDEADDLAIMRLHSIYPLRPYAQVLLAMFAWIWRVIFQRFAFLWLGAAGVHVSESGADYDESTTPVNSPEAVAHEDRQPDDDGESVGEDEVADEDIPEAMPTPTAVATLIPSPILQPEPKIPVASPKMVRSLPAIRYDVSHHDGQIALLVQAPDDNSSVSERMRFVMNGKPVTEPHIVAKRNGHHVVQLDAPIGCESKLMVTFI</sequence>
<gene>
    <name evidence="2" type="ORF">EVJ58_g654</name>
</gene>
<accession>A0A4Y9Z5B3</accession>
<evidence type="ECO:0000313" key="3">
    <source>
        <dbReference type="Proteomes" id="UP000298390"/>
    </source>
</evidence>